<protein>
    <submittedName>
        <fullName evidence="3">Uncharacterized protein</fullName>
    </submittedName>
</protein>
<keyword evidence="4" id="KW-1185">Reference proteome</keyword>
<comment type="caution">
    <text evidence="3">The sequence shown here is derived from an EMBL/GenBank/DDBJ whole genome shotgun (WGS) entry which is preliminary data.</text>
</comment>
<evidence type="ECO:0000256" key="1">
    <source>
        <dbReference type="SAM" id="MobiDB-lite"/>
    </source>
</evidence>
<reference evidence="3" key="1">
    <citation type="journal article" date="2023" name="PhytoFront">
        <title>Draft Genome Resources of Seven Strains of Tilletia horrida, Causal Agent of Kernel Smut of Rice.</title>
        <authorList>
            <person name="Khanal S."/>
            <person name="Antony Babu S."/>
            <person name="Zhou X.G."/>
        </authorList>
    </citation>
    <scope>NUCLEOTIDE SEQUENCE</scope>
    <source>
        <strain evidence="3">TX3</strain>
    </source>
</reference>
<dbReference type="AlphaFoldDB" id="A0AAN6G731"/>
<feature type="region of interest" description="Disordered" evidence="1">
    <location>
        <begin position="144"/>
        <end position="206"/>
    </location>
</feature>
<dbReference type="EMBL" id="JAPDMQ010000707">
    <property type="protein sequence ID" value="KAK0521125.1"/>
    <property type="molecule type" value="Genomic_DNA"/>
</dbReference>
<keyword evidence="2" id="KW-0732">Signal</keyword>
<evidence type="ECO:0000256" key="2">
    <source>
        <dbReference type="SAM" id="SignalP"/>
    </source>
</evidence>
<feature type="region of interest" description="Disordered" evidence="1">
    <location>
        <begin position="80"/>
        <end position="115"/>
    </location>
</feature>
<dbReference type="Proteomes" id="UP001176521">
    <property type="component" value="Unassembled WGS sequence"/>
</dbReference>
<evidence type="ECO:0000313" key="3">
    <source>
        <dbReference type="EMBL" id="KAK0521125.1"/>
    </source>
</evidence>
<feature type="non-terminal residue" evidence="3">
    <location>
        <position position="1"/>
    </location>
</feature>
<organism evidence="3 4">
    <name type="scientific">Tilletia horrida</name>
    <dbReference type="NCBI Taxonomy" id="155126"/>
    <lineage>
        <taxon>Eukaryota</taxon>
        <taxon>Fungi</taxon>
        <taxon>Dikarya</taxon>
        <taxon>Basidiomycota</taxon>
        <taxon>Ustilaginomycotina</taxon>
        <taxon>Exobasidiomycetes</taxon>
        <taxon>Tilletiales</taxon>
        <taxon>Tilletiaceae</taxon>
        <taxon>Tilletia</taxon>
    </lineage>
</organism>
<evidence type="ECO:0000313" key="4">
    <source>
        <dbReference type="Proteomes" id="UP001176521"/>
    </source>
</evidence>
<gene>
    <name evidence="3" type="ORF">OC842_006881</name>
</gene>
<sequence length="428" mass="45137">HAPTTGRPVVLFLFGALVGFYADDQYDVPDTINVLASYNWTPSDRIMHARDATSFHWRGLVTFDAFDQDALRLTMERMQAPEPTSGLPAPQSTPSATASTAPSATLQQPTAAATAAVTPAPATAAATQQAGTSVSATPVTTTTAASATTTAPRQTGASTSPFAATATTAAPQQTGASTSPFPATAKTAATQRAGTATSATATPSTAATSATVKAARADLAIEATVARRLGKTLEWKEVGHGKYDGLFTKVQSGDASRVQPITLQKKAWRAPKGTNFLGYDISDRVIPQIVITAPSTSGQKISDERGKQRAPNLPMELVLEIISLAADTQRELRGLRDIAALVLKLPKGAKDPEIALEPVYIVPDWQDSRIEDFAKLFGLLPRLSDALCAKPAAVAARLNMMLIHNKQMSVQWEQCSAPARTSRFLALS</sequence>
<proteinExistence type="predicted"/>
<accession>A0AAN6G731</accession>
<feature type="signal peptide" evidence="2">
    <location>
        <begin position="1"/>
        <end position="22"/>
    </location>
</feature>
<feature type="compositionally biased region" description="Low complexity" evidence="1">
    <location>
        <begin position="88"/>
        <end position="115"/>
    </location>
</feature>
<feature type="chain" id="PRO_5043028613" evidence="2">
    <location>
        <begin position="23"/>
        <end position="428"/>
    </location>
</feature>
<name>A0AAN6G731_9BASI</name>